<evidence type="ECO:0000313" key="13">
    <source>
        <dbReference type="EMBL" id="CDO51741.1"/>
    </source>
</evidence>
<evidence type="ECO:0000256" key="8">
    <source>
        <dbReference type="SAM" id="Phobius"/>
    </source>
</evidence>
<dbReference type="InterPro" id="IPR022257">
    <property type="entry name" value="PHM7_ext"/>
</dbReference>
<feature type="transmembrane region" description="Helical" evidence="8">
    <location>
        <begin position="420"/>
        <end position="445"/>
    </location>
</feature>
<dbReference type="GO" id="GO:0005886">
    <property type="term" value="C:plasma membrane"/>
    <property type="evidence" value="ECO:0007669"/>
    <property type="project" value="TreeGrafter"/>
</dbReference>
<dbReference type="Pfam" id="PF02714">
    <property type="entry name" value="RSN1_7TM"/>
    <property type="match status" value="1"/>
</dbReference>
<feature type="transmembrane region" description="Helical" evidence="8">
    <location>
        <begin position="144"/>
        <end position="163"/>
    </location>
</feature>
<evidence type="ECO:0000256" key="7">
    <source>
        <dbReference type="SAM" id="MobiDB-lite"/>
    </source>
</evidence>
<name>A0A0J9X3H7_GEOCN</name>
<feature type="transmembrane region" description="Helical" evidence="8">
    <location>
        <begin position="371"/>
        <end position="390"/>
    </location>
</feature>
<feature type="transmembrane region" description="Helical" evidence="8">
    <location>
        <begin position="514"/>
        <end position="540"/>
    </location>
</feature>
<dbReference type="InterPro" id="IPR032880">
    <property type="entry name" value="CSC1/OSCA1-like_N"/>
</dbReference>
<dbReference type="PANTHER" id="PTHR13018">
    <property type="entry name" value="PROBABLE MEMBRANE PROTEIN DUF221-RELATED"/>
    <property type="match status" value="1"/>
</dbReference>
<keyword evidence="3" id="KW-0813">Transport</keyword>
<feature type="transmembrane region" description="Helical" evidence="8">
    <location>
        <begin position="585"/>
        <end position="605"/>
    </location>
</feature>
<keyword evidence="6 8" id="KW-0472">Membrane</keyword>
<comment type="subcellular location">
    <subcellularLocation>
        <location evidence="1">Membrane</location>
        <topology evidence="1">Multi-pass membrane protein</topology>
    </subcellularLocation>
</comment>
<feature type="domain" description="CSC1/OSCA1-like 7TM region" evidence="9">
    <location>
        <begin position="376"/>
        <end position="645"/>
    </location>
</feature>
<feature type="transmembrane region" description="Helical" evidence="8">
    <location>
        <begin position="466"/>
        <end position="494"/>
    </location>
</feature>
<dbReference type="GO" id="GO:0005227">
    <property type="term" value="F:calcium-activated cation channel activity"/>
    <property type="evidence" value="ECO:0007669"/>
    <property type="project" value="InterPro"/>
</dbReference>
<dbReference type="PANTHER" id="PTHR13018:SF26">
    <property type="entry name" value="DOMAIN PROTEIN, PUTATIVE (AFU_ORTHOLOGUE AFUA_5G10920)-RELATED"/>
    <property type="match status" value="1"/>
</dbReference>
<proteinExistence type="inferred from homology"/>
<keyword evidence="4 8" id="KW-0812">Transmembrane</keyword>
<dbReference type="Proteomes" id="UP000242525">
    <property type="component" value="Unassembled WGS sequence"/>
</dbReference>
<feature type="domain" description="10TM putative phosphate transporter extracellular tail" evidence="10">
    <location>
        <begin position="769"/>
        <end position="852"/>
    </location>
</feature>
<gene>
    <name evidence="13" type="ORF">BN980_GECA01s11560g</name>
</gene>
<dbReference type="Pfam" id="PF14703">
    <property type="entry name" value="PHM7_cyt"/>
    <property type="match status" value="1"/>
</dbReference>
<evidence type="ECO:0000256" key="6">
    <source>
        <dbReference type="ARBA" id="ARBA00023136"/>
    </source>
</evidence>
<feature type="domain" description="CSC1/OSCA1-like cytosolic" evidence="12">
    <location>
        <begin position="188"/>
        <end position="362"/>
    </location>
</feature>
<feature type="transmembrane region" description="Helical" evidence="8">
    <location>
        <begin position="12"/>
        <end position="37"/>
    </location>
</feature>
<evidence type="ECO:0000256" key="1">
    <source>
        <dbReference type="ARBA" id="ARBA00004141"/>
    </source>
</evidence>
<accession>A0A0J9X3H7</accession>
<feature type="domain" description="CSC1/OSCA1-like N-terminal transmembrane" evidence="11">
    <location>
        <begin position="16"/>
        <end position="165"/>
    </location>
</feature>
<organism evidence="13 14">
    <name type="scientific">Geotrichum candidum</name>
    <name type="common">Oospora lactis</name>
    <name type="synonym">Dipodascus geotrichum</name>
    <dbReference type="NCBI Taxonomy" id="1173061"/>
    <lineage>
        <taxon>Eukaryota</taxon>
        <taxon>Fungi</taxon>
        <taxon>Dikarya</taxon>
        <taxon>Ascomycota</taxon>
        <taxon>Saccharomycotina</taxon>
        <taxon>Dipodascomycetes</taxon>
        <taxon>Dipodascales</taxon>
        <taxon>Dipodascaceae</taxon>
        <taxon>Geotrichum</taxon>
    </lineage>
</organism>
<dbReference type="STRING" id="1173061.A0A0J9X3H7"/>
<dbReference type="InterPro" id="IPR045122">
    <property type="entry name" value="Csc1-like"/>
</dbReference>
<sequence length="877" mass="98845">MADDTSTTGSNSISSFGVTFVINFAILVGFITAFLLLRPYQKRIYQPRSTIDTIRPELRPRPLDAGVISWLKDLVTRREAEILQDAGLDGYFFLRFLRLIFLISVIGILFLFPILLPVNATASGDQTGFNMLSFTNTVRFPSRYYAHVLMCWVFYGFILFTLYRELVYYVSVRQAVLTSPAYTNNISSRTILISTVPREFLSEDALRELFHGVKNVWINRSQSELMKKVEERDSLALKVEGAETALLKKAIKNRLKAKTPIEGSDIDQYVPRKNRPTHRLKFLIGKKVDTIEYGREQLPILNKEIEELKAKVSEASPLNSVFVSFHTQEQAETALQTLAHHQALHMAPRHIGIHPDDIFWLNLRLFWWERLVRATGAIAAITALVIFWSIPVAFVGSISNIEALTDKLHFLRFLNNLPEWISGVVSGFLPTILLAVLMALLPIFLRLMAKVSGVPSGTRVEYYVQNAYFAFLVVQVFLVTTLSSGAAAVIQDIINEPTSAMSLLAGNIPKASNFYISYFLLQGFTIAGGALLQIVALILFHVLSTLLDNTPRKIWNRWNLLSSTGWGTVFPIYTNLAVIAITYSIISPMILCFSGLAFGVVYIAYLHNLLFVVQPSDGRGIYYPRAIFQTFTGLYIGQVCLLGLFVVAKAWGPVALQAIFLGFTIFVHQNLQTAFKPLLMSLPLNLLRKNSPQKAEEVPLLETGYQLEEIDTKHKHSNSLSSGADLEDVGATNSQSNLGIEETTKKPHVLPININLKRPVEQMSFATQYFKPHIYLEPSVVQHDFLTVRFQEPAPKLSEHDEVLAYANPAERADNPVIWIPRDPWGLADEELRKLQEQGLNAHTRGTWFDIDAEKKKFDIKYGTIDEVPIWAPPPSY</sequence>
<feature type="transmembrane region" description="Helical" evidence="8">
    <location>
        <begin position="560"/>
        <end position="579"/>
    </location>
</feature>
<dbReference type="AlphaFoldDB" id="A0A0J9X3H7"/>
<dbReference type="InterPro" id="IPR027815">
    <property type="entry name" value="CSC1/OSCA1-like_cyt"/>
</dbReference>
<evidence type="ECO:0000256" key="3">
    <source>
        <dbReference type="ARBA" id="ARBA00022448"/>
    </source>
</evidence>
<evidence type="ECO:0000313" key="14">
    <source>
        <dbReference type="Proteomes" id="UP000242525"/>
    </source>
</evidence>
<evidence type="ECO:0008006" key="15">
    <source>
        <dbReference type="Google" id="ProtNLM"/>
    </source>
</evidence>
<evidence type="ECO:0000259" key="10">
    <source>
        <dbReference type="Pfam" id="PF12621"/>
    </source>
</evidence>
<dbReference type="OrthoDB" id="1076608at2759"/>
<feature type="region of interest" description="Disordered" evidence="7">
    <location>
        <begin position="716"/>
        <end position="742"/>
    </location>
</feature>
<evidence type="ECO:0000259" key="11">
    <source>
        <dbReference type="Pfam" id="PF13967"/>
    </source>
</evidence>
<protein>
    <recommendedName>
        <fullName evidence="15">DUF221-domain-containing protein</fullName>
    </recommendedName>
</protein>
<evidence type="ECO:0000256" key="5">
    <source>
        <dbReference type="ARBA" id="ARBA00022989"/>
    </source>
</evidence>
<dbReference type="Pfam" id="PF13967">
    <property type="entry name" value="RSN1_TM"/>
    <property type="match status" value="1"/>
</dbReference>
<dbReference type="EMBL" id="CCBN010000001">
    <property type="protein sequence ID" value="CDO51741.1"/>
    <property type="molecule type" value="Genomic_DNA"/>
</dbReference>
<keyword evidence="5 8" id="KW-1133">Transmembrane helix</keyword>
<evidence type="ECO:0000256" key="2">
    <source>
        <dbReference type="ARBA" id="ARBA00007779"/>
    </source>
</evidence>
<feature type="transmembrane region" description="Helical" evidence="8">
    <location>
        <begin position="626"/>
        <end position="648"/>
    </location>
</feature>
<comment type="similarity">
    <text evidence="2">Belongs to the CSC1 (TC 1.A.17) family.</text>
</comment>
<dbReference type="InterPro" id="IPR003864">
    <property type="entry name" value="CSC1/OSCA1-like_7TM"/>
</dbReference>
<reference evidence="13" key="1">
    <citation type="submission" date="2014-03" db="EMBL/GenBank/DDBJ databases">
        <authorList>
            <person name="Casaregola S."/>
        </authorList>
    </citation>
    <scope>NUCLEOTIDE SEQUENCE [LARGE SCALE GENOMIC DNA]</scope>
    <source>
        <strain evidence="13">CLIB 918</strain>
    </source>
</reference>
<evidence type="ECO:0000259" key="12">
    <source>
        <dbReference type="Pfam" id="PF14703"/>
    </source>
</evidence>
<dbReference type="Pfam" id="PF12621">
    <property type="entry name" value="PHM7_ext"/>
    <property type="match status" value="1"/>
</dbReference>
<evidence type="ECO:0000259" key="9">
    <source>
        <dbReference type="Pfam" id="PF02714"/>
    </source>
</evidence>
<feature type="transmembrane region" description="Helical" evidence="8">
    <location>
        <begin position="96"/>
        <end position="116"/>
    </location>
</feature>
<comment type="caution">
    <text evidence="13">The sequence shown here is derived from an EMBL/GenBank/DDBJ whole genome shotgun (WGS) entry which is preliminary data.</text>
</comment>
<keyword evidence="14" id="KW-1185">Reference proteome</keyword>
<evidence type="ECO:0000256" key="4">
    <source>
        <dbReference type="ARBA" id="ARBA00022692"/>
    </source>
</evidence>